<feature type="transmembrane region" description="Helical" evidence="1">
    <location>
        <begin position="21"/>
        <end position="41"/>
    </location>
</feature>
<organism evidence="2 3">
    <name type="scientific">Nonomuraea guangzhouensis</name>
    <dbReference type="NCBI Taxonomy" id="1291555"/>
    <lineage>
        <taxon>Bacteria</taxon>
        <taxon>Bacillati</taxon>
        <taxon>Actinomycetota</taxon>
        <taxon>Actinomycetes</taxon>
        <taxon>Streptosporangiales</taxon>
        <taxon>Streptosporangiaceae</taxon>
        <taxon>Nonomuraea</taxon>
    </lineage>
</organism>
<keyword evidence="1" id="KW-1133">Transmembrane helix</keyword>
<keyword evidence="3" id="KW-1185">Reference proteome</keyword>
<dbReference type="EMBL" id="JBHUCM010000070">
    <property type="protein sequence ID" value="MFD1546932.1"/>
    <property type="molecule type" value="Genomic_DNA"/>
</dbReference>
<feature type="transmembrane region" description="Helical" evidence="1">
    <location>
        <begin position="47"/>
        <end position="67"/>
    </location>
</feature>
<gene>
    <name evidence="2" type="ORF">ACFSJ0_58540</name>
</gene>
<reference evidence="3" key="1">
    <citation type="journal article" date="2019" name="Int. J. Syst. Evol. Microbiol.">
        <title>The Global Catalogue of Microorganisms (GCM) 10K type strain sequencing project: providing services to taxonomists for standard genome sequencing and annotation.</title>
        <authorList>
            <consortium name="The Broad Institute Genomics Platform"/>
            <consortium name="The Broad Institute Genome Sequencing Center for Infectious Disease"/>
            <person name="Wu L."/>
            <person name="Ma J."/>
        </authorList>
    </citation>
    <scope>NUCLEOTIDE SEQUENCE [LARGE SCALE GENOMIC DNA]</scope>
    <source>
        <strain evidence="3">CGMCC 1.15399</strain>
    </source>
</reference>
<sequence>MALIIAEAVRRRLRDLADRVQAHKLALAATATSTIGVAILIGLGYGAFLLAASCMLVAGVFGGLAGFDLGRSRSRAQGRVAEHDLALLAAELTVTSATNQQLRQQVADLRLKVRLADERAASHLDEVKRLRGEVSGG</sequence>
<evidence type="ECO:0008006" key="4">
    <source>
        <dbReference type="Google" id="ProtNLM"/>
    </source>
</evidence>
<comment type="caution">
    <text evidence="2">The sequence shown here is derived from an EMBL/GenBank/DDBJ whole genome shotgun (WGS) entry which is preliminary data.</text>
</comment>
<evidence type="ECO:0000256" key="1">
    <source>
        <dbReference type="SAM" id="Phobius"/>
    </source>
</evidence>
<dbReference type="Proteomes" id="UP001597097">
    <property type="component" value="Unassembled WGS sequence"/>
</dbReference>
<accession>A0ABW4GWQ9</accession>
<evidence type="ECO:0000313" key="3">
    <source>
        <dbReference type="Proteomes" id="UP001597097"/>
    </source>
</evidence>
<protein>
    <recommendedName>
        <fullName evidence="4">Phage holin family protein</fullName>
    </recommendedName>
</protein>
<keyword evidence="1" id="KW-0472">Membrane</keyword>
<keyword evidence="1" id="KW-0812">Transmembrane</keyword>
<dbReference type="RefSeq" id="WP_219536661.1">
    <property type="nucleotide sequence ID" value="NZ_JAHKRM010000031.1"/>
</dbReference>
<proteinExistence type="predicted"/>
<evidence type="ECO:0000313" key="2">
    <source>
        <dbReference type="EMBL" id="MFD1546932.1"/>
    </source>
</evidence>
<name>A0ABW4GWQ9_9ACTN</name>